<organism evidence="2">
    <name type="scientific">Rhipicephalus appendiculatus</name>
    <name type="common">Brown ear tick</name>
    <dbReference type="NCBI Taxonomy" id="34631"/>
    <lineage>
        <taxon>Eukaryota</taxon>
        <taxon>Metazoa</taxon>
        <taxon>Ecdysozoa</taxon>
        <taxon>Arthropoda</taxon>
        <taxon>Chelicerata</taxon>
        <taxon>Arachnida</taxon>
        <taxon>Acari</taxon>
        <taxon>Parasitiformes</taxon>
        <taxon>Ixodida</taxon>
        <taxon>Ixodoidea</taxon>
        <taxon>Ixodidae</taxon>
        <taxon>Rhipicephalinae</taxon>
        <taxon>Rhipicephalus</taxon>
        <taxon>Rhipicephalus</taxon>
    </lineage>
</organism>
<accession>A0A131YTZ6</accession>
<name>A0A131YTZ6_RHIAP</name>
<evidence type="ECO:0000313" key="2">
    <source>
        <dbReference type="EMBL" id="JAP81960.1"/>
    </source>
</evidence>
<feature type="chain" id="PRO_5007286115" evidence="1">
    <location>
        <begin position="20"/>
        <end position="193"/>
    </location>
</feature>
<protein>
    <submittedName>
        <fullName evidence="2">Lipocalin</fullName>
    </submittedName>
</protein>
<evidence type="ECO:0000256" key="1">
    <source>
        <dbReference type="SAM" id="SignalP"/>
    </source>
</evidence>
<dbReference type="AlphaFoldDB" id="A0A131YTZ6"/>
<feature type="signal peptide" evidence="1">
    <location>
        <begin position="1"/>
        <end position="19"/>
    </location>
</feature>
<proteinExistence type="predicted"/>
<reference evidence="2" key="1">
    <citation type="journal article" date="2016" name="Ticks Tick Borne Dis.">
        <title>De novo assembly and annotation of the salivary gland transcriptome of Rhipicephalus appendiculatus male and female ticks during blood feeding.</title>
        <authorList>
            <person name="de Castro M.H."/>
            <person name="de Klerk D."/>
            <person name="Pienaar R."/>
            <person name="Latif A.A."/>
            <person name="Rees D.J."/>
            <person name="Mans B.J."/>
        </authorList>
    </citation>
    <scope>NUCLEOTIDE SEQUENCE</scope>
    <source>
        <tissue evidence="2">Salivary glands</tissue>
    </source>
</reference>
<dbReference type="InterPro" id="IPR012674">
    <property type="entry name" value="Calycin"/>
</dbReference>
<dbReference type="Gene3D" id="2.40.128.20">
    <property type="match status" value="1"/>
</dbReference>
<keyword evidence="1" id="KW-0732">Signal</keyword>
<sequence>MLKIIVIVLLLCAAKKCNAAKIEAQQSLGSNTATKKPNAFKEFWTNHTKVWTAKSTDMFHYTCEREVLSNMNDTGLQITTYFDVKNSFTLNWTFTENDSITCTLSSNVKLRRQIIYENGTCAVLKLEVWSRNDSGSQENTYVLGQTNYKLVLDDKKKGNVPADCTQQYRRARGKRDTYKVYRDKCKNIEKKSQ</sequence>
<dbReference type="EMBL" id="GEDV01006597">
    <property type="protein sequence ID" value="JAP81960.1"/>
    <property type="molecule type" value="Transcribed_RNA"/>
</dbReference>